<dbReference type="InterPro" id="IPR036322">
    <property type="entry name" value="WD40_repeat_dom_sf"/>
</dbReference>
<keyword evidence="1" id="KW-1185">Reference proteome</keyword>
<accession>A0A0M3HGJ9</accession>
<reference evidence="2" key="1">
    <citation type="submission" date="2017-02" db="UniProtKB">
        <authorList>
            <consortium name="WormBaseParasite"/>
        </authorList>
    </citation>
    <scope>IDENTIFICATION</scope>
</reference>
<dbReference type="Proteomes" id="UP000036681">
    <property type="component" value="Unplaced"/>
</dbReference>
<dbReference type="Pfam" id="PF00400">
    <property type="entry name" value="WD40"/>
    <property type="match status" value="1"/>
</dbReference>
<evidence type="ECO:0000313" key="2">
    <source>
        <dbReference type="WBParaSite" id="ALUE_0000064401-mRNA-1"/>
    </source>
</evidence>
<dbReference type="AlphaFoldDB" id="A0A0M3HGJ9"/>
<dbReference type="Gene3D" id="2.130.10.10">
    <property type="entry name" value="YVTN repeat-like/Quinoprotein amine dehydrogenase"/>
    <property type="match status" value="1"/>
</dbReference>
<dbReference type="WBParaSite" id="ALUE_0000064401-mRNA-1">
    <property type="protein sequence ID" value="ALUE_0000064401-mRNA-1"/>
    <property type="gene ID" value="ALUE_0000064401"/>
</dbReference>
<sequence length="105" mass="11398">MRALQFHPRQQVVMIGSENGTISLFEVGLAESEEHFLQDVVFKGFPITCAAFSHDGLNIIAGSRKKSMEYVGALTTPTPVTSVEFSPNSSNGIYAMTGLMRCPNS</sequence>
<dbReference type="InterPro" id="IPR015943">
    <property type="entry name" value="WD40/YVTN_repeat-like_dom_sf"/>
</dbReference>
<dbReference type="SUPFAM" id="SSF50978">
    <property type="entry name" value="WD40 repeat-like"/>
    <property type="match status" value="1"/>
</dbReference>
<evidence type="ECO:0000313" key="1">
    <source>
        <dbReference type="Proteomes" id="UP000036681"/>
    </source>
</evidence>
<organism evidence="1 2">
    <name type="scientific">Ascaris lumbricoides</name>
    <name type="common">Giant roundworm</name>
    <dbReference type="NCBI Taxonomy" id="6252"/>
    <lineage>
        <taxon>Eukaryota</taxon>
        <taxon>Metazoa</taxon>
        <taxon>Ecdysozoa</taxon>
        <taxon>Nematoda</taxon>
        <taxon>Chromadorea</taxon>
        <taxon>Rhabditida</taxon>
        <taxon>Spirurina</taxon>
        <taxon>Ascaridomorpha</taxon>
        <taxon>Ascaridoidea</taxon>
        <taxon>Ascarididae</taxon>
        <taxon>Ascaris</taxon>
    </lineage>
</organism>
<name>A0A0M3HGJ9_ASCLU</name>
<dbReference type="InterPro" id="IPR001680">
    <property type="entry name" value="WD40_rpt"/>
</dbReference>
<protein>
    <submittedName>
        <fullName evidence="2">ANAPC4_WD40 domain-containing protein</fullName>
    </submittedName>
</protein>
<proteinExistence type="predicted"/>